<dbReference type="AlphaFoldDB" id="A0AA39MZY3"/>
<organism evidence="1 2">
    <name type="scientific">Armillaria tabescens</name>
    <name type="common">Ringless honey mushroom</name>
    <name type="synonym">Agaricus tabescens</name>
    <dbReference type="NCBI Taxonomy" id="1929756"/>
    <lineage>
        <taxon>Eukaryota</taxon>
        <taxon>Fungi</taxon>
        <taxon>Dikarya</taxon>
        <taxon>Basidiomycota</taxon>
        <taxon>Agaricomycotina</taxon>
        <taxon>Agaricomycetes</taxon>
        <taxon>Agaricomycetidae</taxon>
        <taxon>Agaricales</taxon>
        <taxon>Marasmiineae</taxon>
        <taxon>Physalacriaceae</taxon>
        <taxon>Desarmillaria</taxon>
    </lineage>
</organism>
<evidence type="ECO:0000313" key="2">
    <source>
        <dbReference type="Proteomes" id="UP001175211"/>
    </source>
</evidence>
<dbReference type="GeneID" id="85366391"/>
<dbReference type="Proteomes" id="UP001175211">
    <property type="component" value="Unassembled WGS sequence"/>
</dbReference>
<dbReference type="EMBL" id="JAUEPS010000029">
    <property type="protein sequence ID" value="KAK0452882.1"/>
    <property type="molecule type" value="Genomic_DNA"/>
</dbReference>
<dbReference type="RefSeq" id="XP_060328218.1">
    <property type="nucleotide sequence ID" value="XM_060482843.1"/>
</dbReference>
<keyword evidence="2" id="KW-1185">Reference proteome</keyword>
<gene>
    <name evidence="1" type="ORF">EV420DRAFT_628492</name>
</gene>
<proteinExistence type="predicted"/>
<protein>
    <submittedName>
        <fullName evidence="1">Uncharacterized protein</fullName>
    </submittedName>
</protein>
<sequence length="168" mass="19016">MKNVNAADGNNSFTHCAWTTVNVASLVKHWFHHRARYFSFHPYTQRKFVIISQCEESSRCTRRTLGELPVASVTLEPGYDGFVDEEKTHGALQRNCECTYAPPVLALKVIGLEMLPKYASLAMIILHDRVFDHLLGRLPKRRSPEGVGMEYGGKNRVDTPLLKSVPCR</sequence>
<evidence type="ECO:0000313" key="1">
    <source>
        <dbReference type="EMBL" id="KAK0452882.1"/>
    </source>
</evidence>
<reference evidence="1" key="1">
    <citation type="submission" date="2023-06" db="EMBL/GenBank/DDBJ databases">
        <authorList>
            <consortium name="Lawrence Berkeley National Laboratory"/>
            <person name="Ahrendt S."/>
            <person name="Sahu N."/>
            <person name="Indic B."/>
            <person name="Wong-Bajracharya J."/>
            <person name="Merenyi Z."/>
            <person name="Ke H.-M."/>
            <person name="Monk M."/>
            <person name="Kocsube S."/>
            <person name="Drula E."/>
            <person name="Lipzen A."/>
            <person name="Balint B."/>
            <person name="Henrissat B."/>
            <person name="Andreopoulos B."/>
            <person name="Martin F.M."/>
            <person name="Harder C.B."/>
            <person name="Rigling D."/>
            <person name="Ford K.L."/>
            <person name="Foster G.D."/>
            <person name="Pangilinan J."/>
            <person name="Papanicolaou A."/>
            <person name="Barry K."/>
            <person name="LaButti K."/>
            <person name="Viragh M."/>
            <person name="Koriabine M."/>
            <person name="Yan M."/>
            <person name="Riley R."/>
            <person name="Champramary S."/>
            <person name="Plett K.L."/>
            <person name="Tsai I.J."/>
            <person name="Slot J."/>
            <person name="Sipos G."/>
            <person name="Plett J."/>
            <person name="Nagy L.G."/>
            <person name="Grigoriev I.V."/>
        </authorList>
    </citation>
    <scope>NUCLEOTIDE SEQUENCE</scope>
    <source>
        <strain evidence="1">CCBAS 213</strain>
    </source>
</reference>
<comment type="caution">
    <text evidence="1">The sequence shown here is derived from an EMBL/GenBank/DDBJ whole genome shotgun (WGS) entry which is preliminary data.</text>
</comment>
<accession>A0AA39MZY3</accession>
<name>A0AA39MZY3_ARMTA</name>